<dbReference type="STRING" id="69222.BG55_16155"/>
<reference evidence="1 2" key="1">
    <citation type="submission" date="2014-02" db="EMBL/GenBank/DDBJ databases">
        <title>Draft genome of Erwinia mallotivora strain BT-MARDI, a papaya dieback pathogen.</title>
        <authorList>
            <person name="Redzuan R."/>
            <person name="Abu Bakar N."/>
            <person name="Badrun R."/>
            <person name="Mohd Raih M.F."/>
            <person name="Rozano L."/>
            <person name="Mat Amin N."/>
        </authorList>
    </citation>
    <scope>NUCLEOTIDE SEQUENCE [LARGE SCALE GENOMIC DNA]</scope>
    <source>
        <strain evidence="1 2">BT-MARDI</strain>
    </source>
</reference>
<dbReference type="SUPFAM" id="SSF159709">
    <property type="entry name" value="PhnH-like"/>
    <property type="match status" value="1"/>
</dbReference>
<dbReference type="PATRIC" id="fig|69222.5.peg.3298"/>
<dbReference type="AlphaFoldDB" id="A0A014NLF6"/>
<keyword evidence="2" id="KW-1185">Reference proteome</keyword>
<comment type="caution">
    <text evidence="1">The sequence shown here is derived from an EMBL/GenBank/DDBJ whole genome shotgun (WGS) entry which is preliminary data.</text>
</comment>
<dbReference type="GO" id="GO:0019634">
    <property type="term" value="P:organic phosphonate metabolic process"/>
    <property type="evidence" value="ECO:0007669"/>
    <property type="project" value="InterPro"/>
</dbReference>
<keyword evidence="1" id="KW-0456">Lyase</keyword>
<name>A0A014NLF6_9GAMM</name>
<evidence type="ECO:0000313" key="1">
    <source>
        <dbReference type="EMBL" id="EXU74625.1"/>
    </source>
</evidence>
<evidence type="ECO:0000313" key="2">
    <source>
        <dbReference type="Proteomes" id="UP000019918"/>
    </source>
</evidence>
<dbReference type="Pfam" id="PF05845">
    <property type="entry name" value="PhnH"/>
    <property type="match status" value="1"/>
</dbReference>
<protein>
    <submittedName>
        <fullName evidence="1">Carbon-phosphorus lyase complex subunit</fullName>
    </submittedName>
</protein>
<gene>
    <name evidence="1" type="primary">phnH</name>
    <name evidence="1" type="ORF">BG55_16155</name>
</gene>
<dbReference type="InterPro" id="IPR038058">
    <property type="entry name" value="PhnH-like_sp"/>
</dbReference>
<proteinExistence type="predicted"/>
<dbReference type="GO" id="GO:0016829">
    <property type="term" value="F:lyase activity"/>
    <property type="evidence" value="ECO:0007669"/>
    <property type="project" value="UniProtKB-KW"/>
</dbReference>
<dbReference type="EMBL" id="JFHN01000056">
    <property type="protein sequence ID" value="EXU74625.1"/>
    <property type="molecule type" value="Genomic_DNA"/>
</dbReference>
<dbReference type="OrthoDB" id="9814509at2"/>
<dbReference type="RefSeq" id="WP_034939143.1">
    <property type="nucleotide sequence ID" value="NZ_JFHN01000056.1"/>
</dbReference>
<sequence>MTLLACFNPLAGDGEDTRRRIRKAVNEPGVVVSLPAQPGWGDASAAATTLLMTLPQCETPVWLDSGLHSEALLNTLHLHTGASVSADKRVPFALLHTESDIAPDGFCHQLSAEKRTTLIIEVTALSGGLTLRLRGPSLRETRAVAPRLSETVLHYLRQRPQGMAQRVDMIFTCKEKMMALPSTTDVQVC</sequence>
<accession>A0A014NLF6</accession>
<dbReference type="InterPro" id="IPR008772">
    <property type="entry name" value="Phosphonate_metab_PhnH"/>
</dbReference>
<dbReference type="Proteomes" id="UP000019918">
    <property type="component" value="Unassembled WGS sequence"/>
</dbReference>
<dbReference type="Gene3D" id="3.40.50.11310">
    <property type="entry name" value="Bacterial phosphonate metabolism protein PhnH"/>
    <property type="match status" value="1"/>
</dbReference>
<organism evidence="1 2">
    <name type="scientific">Erwinia mallotivora</name>
    <dbReference type="NCBI Taxonomy" id="69222"/>
    <lineage>
        <taxon>Bacteria</taxon>
        <taxon>Pseudomonadati</taxon>
        <taxon>Pseudomonadota</taxon>
        <taxon>Gammaproteobacteria</taxon>
        <taxon>Enterobacterales</taxon>
        <taxon>Erwiniaceae</taxon>
        <taxon>Erwinia</taxon>
    </lineage>
</organism>